<dbReference type="Gene3D" id="3.40.50.1820">
    <property type="entry name" value="alpha/beta hydrolase"/>
    <property type="match status" value="1"/>
</dbReference>
<accession>A0A0C3XFB2</accession>
<organism evidence="1 3">
    <name type="scientific">Medicago truncatula</name>
    <name type="common">Barrel medic</name>
    <name type="synonym">Medicago tribuloides</name>
    <dbReference type="NCBI Taxonomy" id="3880"/>
    <lineage>
        <taxon>Eukaryota</taxon>
        <taxon>Viridiplantae</taxon>
        <taxon>Streptophyta</taxon>
        <taxon>Embryophyta</taxon>
        <taxon>Tracheophyta</taxon>
        <taxon>Spermatophyta</taxon>
        <taxon>Magnoliopsida</taxon>
        <taxon>eudicotyledons</taxon>
        <taxon>Gunneridae</taxon>
        <taxon>Pentapetalae</taxon>
        <taxon>rosids</taxon>
        <taxon>fabids</taxon>
        <taxon>Fabales</taxon>
        <taxon>Fabaceae</taxon>
        <taxon>Papilionoideae</taxon>
        <taxon>50 kb inversion clade</taxon>
        <taxon>NPAAA clade</taxon>
        <taxon>Hologalegina</taxon>
        <taxon>IRL clade</taxon>
        <taxon>Trifolieae</taxon>
        <taxon>Medicago</taxon>
    </lineage>
</organism>
<reference evidence="2" key="3">
    <citation type="submission" date="2015-04" db="UniProtKB">
        <authorList>
            <consortium name="EnsemblPlants"/>
        </authorList>
    </citation>
    <scope>IDENTIFICATION</scope>
    <source>
        <strain evidence="2">cv. Jemalong A17</strain>
    </source>
</reference>
<reference evidence="1 3" key="2">
    <citation type="journal article" date="2014" name="BMC Genomics">
        <title>An improved genome release (version Mt4.0) for the model legume Medicago truncatula.</title>
        <authorList>
            <person name="Tang H."/>
            <person name="Krishnakumar V."/>
            <person name="Bidwell S."/>
            <person name="Rosen B."/>
            <person name="Chan A."/>
            <person name="Zhou S."/>
            <person name="Gentzbittel L."/>
            <person name="Childs K.L."/>
            <person name="Yandell M."/>
            <person name="Gundlach H."/>
            <person name="Mayer K.F."/>
            <person name="Schwartz D.C."/>
            <person name="Town C.D."/>
        </authorList>
    </citation>
    <scope>GENOME REANNOTATION</scope>
    <source>
        <strain evidence="2 3">cv. Jemalong A17</strain>
    </source>
</reference>
<dbReference type="PaxDb" id="3880-AES95697"/>
<evidence type="ECO:0000313" key="1">
    <source>
        <dbReference type="EMBL" id="AES95697.2"/>
    </source>
</evidence>
<dbReference type="eggNOG" id="ENOG502QWRG">
    <property type="taxonomic scope" value="Eukaryota"/>
</dbReference>
<dbReference type="PANTHER" id="PTHR31479">
    <property type="entry name" value="ALPHA/BETA-HYDROLASES SUPERFAMILY PROTEIN"/>
    <property type="match status" value="1"/>
</dbReference>
<name>G7KAW9_MEDTR</name>
<dbReference type="KEGG" id="mtr:11409585"/>
<dbReference type="EnsemblPlants" id="AES95697">
    <property type="protein sequence ID" value="AES95697"/>
    <property type="gene ID" value="MTR_5g028370"/>
</dbReference>
<evidence type="ECO:0000313" key="3">
    <source>
        <dbReference type="Proteomes" id="UP000002051"/>
    </source>
</evidence>
<reference evidence="1 3" key="1">
    <citation type="journal article" date="2011" name="Nature">
        <title>The Medicago genome provides insight into the evolution of rhizobial symbioses.</title>
        <authorList>
            <person name="Young N.D."/>
            <person name="Debelle F."/>
            <person name="Oldroyd G.E."/>
            <person name="Geurts R."/>
            <person name="Cannon S.B."/>
            <person name="Udvardi M.K."/>
            <person name="Benedito V.A."/>
            <person name="Mayer K.F."/>
            <person name="Gouzy J."/>
            <person name="Schoof H."/>
            <person name="Van de Peer Y."/>
            <person name="Proost S."/>
            <person name="Cook D.R."/>
            <person name="Meyers B.C."/>
            <person name="Spannagl M."/>
            <person name="Cheung F."/>
            <person name="De Mita S."/>
            <person name="Krishnakumar V."/>
            <person name="Gundlach H."/>
            <person name="Zhou S."/>
            <person name="Mudge J."/>
            <person name="Bharti A.K."/>
            <person name="Murray J.D."/>
            <person name="Naoumkina M.A."/>
            <person name="Rosen B."/>
            <person name="Silverstein K.A."/>
            <person name="Tang H."/>
            <person name="Rombauts S."/>
            <person name="Zhao P.X."/>
            <person name="Zhou P."/>
            <person name="Barbe V."/>
            <person name="Bardou P."/>
            <person name="Bechner M."/>
            <person name="Bellec A."/>
            <person name="Berger A."/>
            <person name="Berges H."/>
            <person name="Bidwell S."/>
            <person name="Bisseling T."/>
            <person name="Choisne N."/>
            <person name="Couloux A."/>
            <person name="Denny R."/>
            <person name="Deshpande S."/>
            <person name="Dai X."/>
            <person name="Doyle J.J."/>
            <person name="Dudez A.M."/>
            <person name="Farmer A.D."/>
            <person name="Fouteau S."/>
            <person name="Franken C."/>
            <person name="Gibelin C."/>
            <person name="Gish J."/>
            <person name="Goldstein S."/>
            <person name="Gonzalez A.J."/>
            <person name="Green P.J."/>
            <person name="Hallab A."/>
            <person name="Hartog M."/>
            <person name="Hua A."/>
            <person name="Humphray S.J."/>
            <person name="Jeong D.H."/>
            <person name="Jing Y."/>
            <person name="Jocker A."/>
            <person name="Kenton S.M."/>
            <person name="Kim D.J."/>
            <person name="Klee K."/>
            <person name="Lai H."/>
            <person name="Lang C."/>
            <person name="Lin S."/>
            <person name="Macmil S.L."/>
            <person name="Magdelenat G."/>
            <person name="Matthews L."/>
            <person name="McCorrison J."/>
            <person name="Monaghan E.L."/>
            <person name="Mun J.H."/>
            <person name="Najar F.Z."/>
            <person name="Nicholson C."/>
            <person name="Noirot C."/>
            <person name="O'Bleness M."/>
            <person name="Paule C.R."/>
            <person name="Poulain J."/>
            <person name="Prion F."/>
            <person name="Qin B."/>
            <person name="Qu C."/>
            <person name="Retzel E.F."/>
            <person name="Riddle C."/>
            <person name="Sallet E."/>
            <person name="Samain S."/>
            <person name="Samson N."/>
            <person name="Sanders I."/>
            <person name="Saurat O."/>
            <person name="Scarpelli C."/>
            <person name="Schiex T."/>
            <person name="Segurens B."/>
            <person name="Severin A.J."/>
            <person name="Sherrier D.J."/>
            <person name="Shi R."/>
            <person name="Sims S."/>
            <person name="Singer S.R."/>
            <person name="Sinharoy S."/>
            <person name="Sterck L."/>
            <person name="Viollet A."/>
            <person name="Wang B.B."/>
            <person name="Wang K."/>
            <person name="Wang M."/>
            <person name="Wang X."/>
            <person name="Warfsmann J."/>
            <person name="Weissenbach J."/>
            <person name="White D.D."/>
            <person name="White J.D."/>
            <person name="Wiley G.B."/>
            <person name="Wincker P."/>
            <person name="Xing Y."/>
            <person name="Yang L."/>
            <person name="Yao Z."/>
            <person name="Ying F."/>
            <person name="Zhai J."/>
            <person name="Zhou L."/>
            <person name="Zuber A."/>
            <person name="Denarie J."/>
            <person name="Dixon R.A."/>
            <person name="May G.D."/>
            <person name="Schwartz D.C."/>
            <person name="Rogers J."/>
            <person name="Quetier F."/>
            <person name="Town C.D."/>
            <person name="Roe B.A."/>
        </authorList>
    </citation>
    <scope>NUCLEOTIDE SEQUENCE [LARGE SCALE GENOMIC DNA]</scope>
    <source>
        <strain evidence="1">A17</strain>
        <strain evidence="2 3">cv. Jemalong A17</strain>
    </source>
</reference>
<dbReference type="ExpressionAtlas" id="G7KAW9">
    <property type="expression patterns" value="differential"/>
</dbReference>
<keyword evidence="3" id="KW-1185">Reference proteome</keyword>
<dbReference type="AlphaFoldDB" id="G7KAW9"/>
<accession>G7KAW9</accession>
<dbReference type="PANTHER" id="PTHR31479:SF2">
    <property type="entry name" value="ALPHA_BETA-HYDROLASES SUPERFAMILY PROTEIN"/>
    <property type="match status" value="1"/>
</dbReference>
<dbReference type="EMBL" id="CM001221">
    <property type="protein sequence ID" value="AES95697.2"/>
    <property type="molecule type" value="Genomic_DNA"/>
</dbReference>
<dbReference type="SUPFAM" id="SSF53474">
    <property type="entry name" value="alpha/beta-Hydrolases"/>
    <property type="match status" value="1"/>
</dbReference>
<protein>
    <submittedName>
        <fullName evidence="1">GDSL esterase/lipase plant-like protein</fullName>
    </submittedName>
</protein>
<proteinExistence type="predicted"/>
<dbReference type="Proteomes" id="UP000002051">
    <property type="component" value="Chromosome 5"/>
</dbReference>
<dbReference type="OrthoDB" id="58570at2759"/>
<dbReference type="STRING" id="3880.G7KAW9"/>
<sequence length="356" mass="40522">MSLCDRKAVREVMASKRDCFDISGPLHLTYVNWDDACNRKSVAASLVQGVYILEKDRQEQREGPNALALPWWTFFHFQLHHTLIDDVDHSIFGAIYEFKPPSSICNDTLHRSPRYVIAFRGTIKEPDTLIRDFHLDFEYCRNGLHRTSRPKIAIEAVRNMVDIVGGSKIWLAGHSLGSGIALLGGKAMAKKDIFIESFLFNPPFPSAPIERIKNKKWKERLRVAGSMFTAGLAVATMDIKKLSFDSFTALSAWVPCLFVNPCDKICLEYVGYFEHRGKMEDIGAGIIEQIATQTSLVSLMMNVFGKEPEDSEPLHLIPSATLTVNYNPTGNFKEDHEIHQWWKPDLHLKSELYKYQ</sequence>
<dbReference type="InterPro" id="IPR029058">
    <property type="entry name" value="AB_hydrolase_fold"/>
</dbReference>
<evidence type="ECO:0000313" key="2">
    <source>
        <dbReference type="EnsemblPlants" id="AES95697"/>
    </source>
</evidence>
<gene>
    <name evidence="2" type="primary">11409585</name>
    <name evidence="1" type="ordered locus">MTR_5g028370</name>
</gene>